<comment type="catalytic activity">
    <reaction evidence="1 9">
        <text>a 1-acyl-sn-glycero-3-phosphate + an acyl-CoA = a 1,2-diacyl-sn-glycero-3-phosphate + CoA</text>
        <dbReference type="Rhea" id="RHEA:19709"/>
        <dbReference type="ChEBI" id="CHEBI:57287"/>
        <dbReference type="ChEBI" id="CHEBI:57970"/>
        <dbReference type="ChEBI" id="CHEBI:58342"/>
        <dbReference type="ChEBI" id="CHEBI:58608"/>
        <dbReference type="EC" id="2.3.1.51"/>
    </reaction>
</comment>
<dbReference type="InterPro" id="IPR004552">
    <property type="entry name" value="AGP_acyltrans"/>
</dbReference>
<evidence type="ECO:0000256" key="5">
    <source>
        <dbReference type="ARBA" id="ARBA00013211"/>
    </source>
</evidence>
<evidence type="ECO:0000256" key="8">
    <source>
        <dbReference type="ARBA" id="ARBA00023315"/>
    </source>
</evidence>
<organism evidence="11 12">
    <name type="scientific">Candidatus Sulfurimonas baltica</name>
    <dbReference type="NCBI Taxonomy" id="2740404"/>
    <lineage>
        <taxon>Bacteria</taxon>
        <taxon>Pseudomonadati</taxon>
        <taxon>Campylobacterota</taxon>
        <taxon>Epsilonproteobacteria</taxon>
        <taxon>Campylobacterales</taxon>
        <taxon>Sulfurimonadaceae</taxon>
        <taxon>Sulfurimonas</taxon>
    </lineage>
</organism>
<keyword evidence="9" id="KW-0594">Phospholipid biosynthesis</keyword>
<dbReference type="KEGG" id="sbal:HUE88_11685"/>
<keyword evidence="7 9" id="KW-0808">Transferase</keyword>
<dbReference type="UniPathway" id="UPA00557">
    <property type="reaction ID" value="UER00613"/>
</dbReference>
<dbReference type="AlphaFoldDB" id="A0A7S7RMU5"/>
<feature type="domain" description="Phospholipid/glycerol acyltransferase" evidence="10">
    <location>
        <begin position="65"/>
        <end position="182"/>
    </location>
</feature>
<dbReference type="PANTHER" id="PTHR10434:SF11">
    <property type="entry name" value="1-ACYL-SN-GLYCEROL-3-PHOSPHATE ACYLTRANSFERASE"/>
    <property type="match status" value="1"/>
</dbReference>
<name>A0A7S7RMU5_9BACT</name>
<evidence type="ECO:0000256" key="3">
    <source>
        <dbReference type="ARBA" id="ARBA00005189"/>
    </source>
</evidence>
<dbReference type="GO" id="GO:0016020">
    <property type="term" value="C:membrane"/>
    <property type="evidence" value="ECO:0007669"/>
    <property type="project" value="InterPro"/>
</dbReference>
<comment type="pathway">
    <text evidence="2">Phospholipid metabolism; CDP-diacylglycerol biosynthesis; CDP-diacylglycerol from sn-glycerol 3-phosphate: step 2/3.</text>
</comment>
<evidence type="ECO:0000313" key="11">
    <source>
        <dbReference type="EMBL" id="QOY51750.1"/>
    </source>
</evidence>
<sequence length="229" mass="26350">MTLNQIKMAIYSIIVTNYYGFKLTKIDNSIDRKKTRIDYANKILDKLNIKIKVINEEKIPKDGQYLLTSNHRTIIDPLIVELATKNSTIFGHWIAKKELYNSVFFGKFTRNGGTILLDREASQMSGFFKDIKACVKDGNSIYIFPEGTRNKTDAPIAEFKEGAQIIAIKNRLPILPVFIRTKANDILMDAVKNPKEQRTIEIEIGDLIDYKDRTLSFEEAYKKQFNIES</sequence>
<reference evidence="11 12" key="1">
    <citation type="submission" date="2020-05" db="EMBL/GenBank/DDBJ databases">
        <title>Sulfurimonas marisnigri, sp. nov., and Sulfurimonas baltica, sp. nov., manganese oxide reducing chemolithoautotrophs of the class Epsilonproteobacteria isolated from the pelagic redoxclines of the Black and Baltic Seas and emended description of the genus Sulfurimonas.</title>
        <authorList>
            <person name="Henkel J.V."/>
            <person name="Laudan C."/>
            <person name="Werner J."/>
            <person name="Neu T."/>
            <person name="Plewe S."/>
            <person name="Sproer C."/>
            <person name="Bunk B."/>
            <person name="Schulz-Vogt H.N."/>
        </authorList>
    </citation>
    <scope>NUCLEOTIDE SEQUENCE [LARGE SCALE GENOMIC DNA]</scope>
    <source>
        <strain evidence="11 12">GD2</strain>
    </source>
</reference>
<dbReference type="InterPro" id="IPR002123">
    <property type="entry name" value="Plipid/glycerol_acylTrfase"/>
</dbReference>
<dbReference type="EMBL" id="CP054492">
    <property type="protein sequence ID" value="QOY51750.1"/>
    <property type="molecule type" value="Genomic_DNA"/>
</dbReference>
<evidence type="ECO:0000256" key="1">
    <source>
        <dbReference type="ARBA" id="ARBA00001141"/>
    </source>
</evidence>
<dbReference type="SMART" id="SM00563">
    <property type="entry name" value="PlsC"/>
    <property type="match status" value="1"/>
</dbReference>
<proteinExistence type="inferred from homology"/>
<evidence type="ECO:0000313" key="12">
    <source>
        <dbReference type="Proteomes" id="UP000593994"/>
    </source>
</evidence>
<dbReference type="CDD" id="cd07989">
    <property type="entry name" value="LPLAT_AGPAT-like"/>
    <property type="match status" value="1"/>
</dbReference>
<keyword evidence="12" id="KW-1185">Reference proteome</keyword>
<dbReference type="NCBIfam" id="TIGR00530">
    <property type="entry name" value="AGP_acyltrn"/>
    <property type="match status" value="1"/>
</dbReference>
<keyword evidence="9" id="KW-0444">Lipid biosynthesis</keyword>
<keyword evidence="9" id="KW-0443">Lipid metabolism</keyword>
<dbReference type="SUPFAM" id="SSF69593">
    <property type="entry name" value="Glycerol-3-phosphate (1)-acyltransferase"/>
    <property type="match status" value="1"/>
</dbReference>
<gene>
    <name evidence="11" type="ORF">HUE88_11685</name>
</gene>
<dbReference type="RefSeq" id="WP_194369229.1">
    <property type="nucleotide sequence ID" value="NZ_CP054492.1"/>
</dbReference>
<dbReference type="PANTHER" id="PTHR10434">
    <property type="entry name" value="1-ACYL-SN-GLYCEROL-3-PHOSPHATE ACYLTRANSFERASE"/>
    <property type="match status" value="1"/>
</dbReference>
<dbReference type="GO" id="GO:0003841">
    <property type="term" value="F:1-acylglycerol-3-phosphate O-acyltransferase activity"/>
    <property type="evidence" value="ECO:0007669"/>
    <property type="project" value="UniProtKB-UniRule"/>
</dbReference>
<evidence type="ECO:0000256" key="2">
    <source>
        <dbReference type="ARBA" id="ARBA00004728"/>
    </source>
</evidence>
<dbReference type="Pfam" id="PF01553">
    <property type="entry name" value="Acyltransferase"/>
    <property type="match status" value="1"/>
</dbReference>
<comment type="pathway">
    <text evidence="3">Lipid metabolism.</text>
</comment>
<evidence type="ECO:0000256" key="6">
    <source>
        <dbReference type="ARBA" id="ARBA00016139"/>
    </source>
</evidence>
<dbReference type="GO" id="GO:0006654">
    <property type="term" value="P:phosphatidic acid biosynthetic process"/>
    <property type="evidence" value="ECO:0007669"/>
    <property type="project" value="TreeGrafter"/>
</dbReference>
<keyword evidence="9" id="KW-1208">Phospholipid metabolism</keyword>
<keyword evidence="8 9" id="KW-0012">Acyltransferase</keyword>
<accession>A0A7S7RMU5</accession>
<comment type="similarity">
    <text evidence="4 9">Belongs to the 1-acyl-sn-glycerol-3-phosphate acyltransferase family.</text>
</comment>
<evidence type="ECO:0000259" key="10">
    <source>
        <dbReference type="SMART" id="SM00563"/>
    </source>
</evidence>
<evidence type="ECO:0000256" key="4">
    <source>
        <dbReference type="ARBA" id="ARBA00008655"/>
    </source>
</evidence>
<comment type="domain">
    <text evidence="9">The HXXXXD motif is essential for acyltransferase activity and may constitute the binding site for the phosphate moiety of the glycerol-3-phosphate.</text>
</comment>
<evidence type="ECO:0000256" key="7">
    <source>
        <dbReference type="ARBA" id="ARBA00022679"/>
    </source>
</evidence>
<dbReference type="EC" id="2.3.1.51" evidence="5 9"/>
<dbReference type="Proteomes" id="UP000593994">
    <property type="component" value="Chromosome"/>
</dbReference>
<protein>
    <recommendedName>
        <fullName evidence="6 9">1-acyl-sn-glycerol-3-phosphate acyltransferase</fullName>
        <ecNumber evidence="5 9">2.3.1.51</ecNumber>
    </recommendedName>
</protein>
<evidence type="ECO:0000256" key="9">
    <source>
        <dbReference type="RuleBase" id="RU361267"/>
    </source>
</evidence>
<dbReference type="GO" id="GO:0016024">
    <property type="term" value="P:CDP-diacylglycerol biosynthetic process"/>
    <property type="evidence" value="ECO:0007669"/>
    <property type="project" value="UniProtKB-UniPathway"/>
</dbReference>